<dbReference type="GO" id="GO:0006352">
    <property type="term" value="P:DNA-templated transcription initiation"/>
    <property type="evidence" value="ECO:0007669"/>
    <property type="project" value="InterPro"/>
</dbReference>
<dbReference type="InterPro" id="IPR036388">
    <property type="entry name" value="WH-like_DNA-bd_sf"/>
</dbReference>
<dbReference type="InterPro" id="IPR013325">
    <property type="entry name" value="RNA_pol_sigma_r2"/>
</dbReference>
<dbReference type="InterPro" id="IPR007630">
    <property type="entry name" value="RNA_pol_sigma70_r4"/>
</dbReference>
<dbReference type="SUPFAM" id="SSF88659">
    <property type="entry name" value="Sigma3 and sigma4 domains of RNA polymerase sigma factors"/>
    <property type="match status" value="1"/>
</dbReference>
<dbReference type="Proteomes" id="UP000432015">
    <property type="component" value="Unassembled WGS sequence"/>
</dbReference>
<keyword evidence="10" id="KW-1185">Reference proteome</keyword>
<proteinExistence type="inferred from homology"/>
<evidence type="ECO:0000256" key="5">
    <source>
        <dbReference type="ARBA" id="ARBA00023163"/>
    </source>
</evidence>
<evidence type="ECO:0000256" key="1">
    <source>
        <dbReference type="ARBA" id="ARBA00010641"/>
    </source>
</evidence>
<dbReference type="CDD" id="cd06171">
    <property type="entry name" value="Sigma70_r4"/>
    <property type="match status" value="1"/>
</dbReference>
<dbReference type="InterPro" id="IPR039425">
    <property type="entry name" value="RNA_pol_sigma-70-like"/>
</dbReference>
<feature type="compositionally biased region" description="Basic and acidic residues" evidence="6">
    <location>
        <begin position="79"/>
        <end position="89"/>
    </location>
</feature>
<feature type="compositionally biased region" description="Pro residues" evidence="6">
    <location>
        <begin position="12"/>
        <end position="21"/>
    </location>
</feature>
<protein>
    <submittedName>
        <fullName evidence="9">Sigma-70 family RNA polymerase sigma factor</fullName>
    </submittedName>
</protein>
<dbReference type="AlphaFoldDB" id="A0A7K1KYI2"/>
<dbReference type="PANTHER" id="PTHR43133:SF62">
    <property type="entry name" value="RNA POLYMERASE SIGMA FACTOR SIGZ"/>
    <property type="match status" value="1"/>
</dbReference>
<organism evidence="9 10">
    <name type="scientific">Actinomadura litoris</name>
    <dbReference type="NCBI Taxonomy" id="2678616"/>
    <lineage>
        <taxon>Bacteria</taxon>
        <taxon>Bacillati</taxon>
        <taxon>Actinomycetota</taxon>
        <taxon>Actinomycetes</taxon>
        <taxon>Streptosporangiales</taxon>
        <taxon>Thermomonosporaceae</taxon>
        <taxon>Actinomadura</taxon>
    </lineage>
</organism>
<accession>A0A7K1KYI2</accession>
<gene>
    <name evidence="9" type="ORF">GNZ18_11430</name>
</gene>
<dbReference type="GO" id="GO:0016987">
    <property type="term" value="F:sigma factor activity"/>
    <property type="evidence" value="ECO:0007669"/>
    <property type="project" value="UniProtKB-KW"/>
</dbReference>
<dbReference type="EMBL" id="WOFH01000004">
    <property type="protein sequence ID" value="MUN37209.1"/>
    <property type="molecule type" value="Genomic_DNA"/>
</dbReference>
<keyword evidence="3" id="KW-0731">Sigma factor</keyword>
<dbReference type="PANTHER" id="PTHR43133">
    <property type="entry name" value="RNA POLYMERASE ECF-TYPE SIGMA FACTO"/>
    <property type="match status" value="1"/>
</dbReference>
<reference evidence="9 10" key="1">
    <citation type="submission" date="2019-11" db="EMBL/GenBank/DDBJ databases">
        <authorList>
            <person name="Cao P."/>
        </authorList>
    </citation>
    <scope>NUCLEOTIDE SEQUENCE [LARGE SCALE GENOMIC DNA]</scope>
    <source>
        <strain evidence="9 10">NEAU-AAG5</strain>
    </source>
</reference>
<evidence type="ECO:0000256" key="3">
    <source>
        <dbReference type="ARBA" id="ARBA00023082"/>
    </source>
</evidence>
<feature type="compositionally biased region" description="Low complexity" evidence="6">
    <location>
        <begin position="23"/>
        <end position="33"/>
    </location>
</feature>
<feature type="domain" description="RNA polymerase sigma-70 region 4" evidence="8">
    <location>
        <begin position="209"/>
        <end position="252"/>
    </location>
</feature>
<keyword evidence="5" id="KW-0804">Transcription</keyword>
<dbReference type="SUPFAM" id="SSF88946">
    <property type="entry name" value="Sigma2 domain of RNA polymerase sigma factors"/>
    <property type="match status" value="1"/>
</dbReference>
<dbReference type="Pfam" id="PF04545">
    <property type="entry name" value="Sigma70_r4"/>
    <property type="match status" value="1"/>
</dbReference>
<feature type="region of interest" description="Disordered" evidence="6">
    <location>
        <begin position="1"/>
        <end position="89"/>
    </location>
</feature>
<evidence type="ECO:0000313" key="9">
    <source>
        <dbReference type="EMBL" id="MUN37209.1"/>
    </source>
</evidence>
<dbReference type="Pfam" id="PF04542">
    <property type="entry name" value="Sigma70_r2"/>
    <property type="match status" value="1"/>
</dbReference>
<evidence type="ECO:0000313" key="10">
    <source>
        <dbReference type="Proteomes" id="UP000432015"/>
    </source>
</evidence>
<feature type="region of interest" description="Disordered" evidence="6">
    <location>
        <begin position="172"/>
        <end position="192"/>
    </location>
</feature>
<dbReference type="Gene3D" id="1.10.10.10">
    <property type="entry name" value="Winged helix-like DNA-binding domain superfamily/Winged helix DNA-binding domain"/>
    <property type="match status" value="1"/>
</dbReference>
<evidence type="ECO:0000259" key="7">
    <source>
        <dbReference type="Pfam" id="PF04542"/>
    </source>
</evidence>
<comment type="similarity">
    <text evidence="1">Belongs to the sigma-70 factor family. ECF subfamily.</text>
</comment>
<feature type="domain" description="RNA polymerase sigma-70 region 2" evidence="7">
    <location>
        <begin position="106"/>
        <end position="173"/>
    </location>
</feature>
<dbReference type="NCBIfam" id="TIGR02937">
    <property type="entry name" value="sigma70-ECF"/>
    <property type="match status" value="1"/>
</dbReference>
<dbReference type="Gene3D" id="1.10.1740.10">
    <property type="match status" value="1"/>
</dbReference>
<comment type="caution">
    <text evidence="9">The sequence shown here is derived from an EMBL/GenBank/DDBJ whole genome shotgun (WGS) entry which is preliminary data.</text>
</comment>
<dbReference type="InterPro" id="IPR014284">
    <property type="entry name" value="RNA_pol_sigma-70_dom"/>
</dbReference>
<sequence>MIVGGGGADPAPLRPPGPGSGPPGRTRPSGRGTCAAPHGTRRRARGHVPADARVRQFTPDRSATGGGSVDAPGPASDPDPDRAPPGDEDLRARLAAGDEAALGEVYDAYATLVHGLARRVTGDHEAARDVTQEVFAGLWERPLAFDPERGTLRGWLATLAHRRAVDWVRREVRRSRPPEEAPEPPDTAGPDEAVLAGELASGVKRSVNALPPPMRDVLELAYYRGMTYREVAAALGIPEGTAKSRIRGALARVGRLLEREGLIP</sequence>
<dbReference type="InterPro" id="IPR007627">
    <property type="entry name" value="RNA_pol_sigma70_r2"/>
</dbReference>
<dbReference type="GO" id="GO:0003677">
    <property type="term" value="F:DNA binding"/>
    <property type="evidence" value="ECO:0007669"/>
    <property type="project" value="UniProtKB-KW"/>
</dbReference>
<evidence type="ECO:0000256" key="6">
    <source>
        <dbReference type="SAM" id="MobiDB-lite"/>
    </source>
</evidence>
<keyword evidence="4" id="KW-0238">DNA-binding</keyword>
<keyword evidence="2" id="KW-0805">Transcription regulation</keyword>
<evidence type="ECO:0000256" key="4">
    <source>
        <dbReference type="ARBA" id="ARBA00023125"/>
    </source>
</evidence>
<evidence type="ECO:0000259" key="8">
    <source>
        <dbReference type="Pfam" id="PF04545"/>
    </source>
</evidence>
<dbReference type="InterPro" id="IPR013324">
    <property type="entry name" value="RNA_pol_sigma_r3/r4-like"/>
</dbReference>
<evidence type="ECO:0000256" key="2">
    <source>
        <dbReference type="ARBA" id="ARBA00023015"/>
    </source>
</evidence>
<name>A0A7K1KYI2_9ACTN</name>